<name>A0A852P0E4_9PASS</name>
<organism evidence="2 3">
    <name type="scientific">Atrichornis clamosus</name>
    <dbReference type="NCBI Taxonomy" id="449594"/>
    <lineage>
        <taxon>Eukaryota</taxon>
        <taxon>Metazoa</taxon>
        <taxon>Chordata</taxon>
        <taxon>Craniata</taxon>
        <taxon>Vertebrata</taxon>
        <taxon>Euteleostomi</taxon>
        <taxon>Archelosauria</taxon>
        <taxon>Archosauria</taxon>
        <taxon>Dinosauria</taxon>
        <taxon>Saurischia</taxon>
        <taxon>Theropoda</taxon>
        <taxon>Coelurosauria</taxon>
        <taxon>Aves</taxon>
        <taxon>Neognathae</taxon>
        <taxon>Neoaves</taxon>
        <taxon>Telluraves</taxon>
        <taxon>Australaves</taxon>
        <taxon>Passeriformes</taxon>
        <taxon>Menuridae</taxon>
        <taxon>Atrichornis</taxon>
    </lineage>
</organism>
<feature type="non-terminal residue" evidence="2">
    <location>
        <position position="1"/>
    </location>
</feature>
<dbReference type="PROSITE" id="PS50222">
    <property type="entry name" value="EF_HAND_2"/>
    <property type="match status" value="1"/>
</dbReference>
<dbReference type="GO" id="GO:0005509">
    <property type="term" value="F:calcium ion binding"/>
    <property type="evidence" value="ECO:0007669"/>
    <property type="project" value="InterPro"/>
</dbReference>
<evidence type="ECO:0000259" key="1">
    <source>
        <dbReference type="PROSITE" id="PS50222"/>
    </source>
</evidence>
<accession>A0A852P0E4</accession>
<dbReference type="SUPFAM" id="SSF55781">
    <property type="entry name" value="GAF domain-like"/>
    <property type="match status" value="1"/>
</dbReference>
<dbReference type="OrthoDB" id="199400at2759"/>
<dbReference type="Proteomes" id="UP000658642">
    <property type="component" value="Unassembled WGS sequence"/>
</dbReference>
<protein>
    <submittedName>
        <fullName evidence="2">EFCB5 protein</fullName>
    </submittedName>
</protein>
<sequence>LTLPQFVQLMENFVGEDISLPTVKRLTAFIKEGYKQTEEEKIKQLEKAHRTSHAAQQKLLLEALFEKWDSNACGFLDLEEVLAVLSRFKEGMAKEALMKAKEHLFSRYPQVSRVGKLSPKVFQTFLELIASKFTGNEEEAMDNLVRFLTTNVKQTGTECLQSSTRRKWLQDIQQAAETSRTSMEPVYKAVFKALSQDAEAHGGNKKISAYIAFLEENQLSPEQGQIVLRYVACTADDAPYVLNQVLHRDMKGVSFAAIDEGKPIHVPRVQFHGNIHFWNDDRPVEERKGSLLVLPLHDARWRVFGILGLDTLRDQYEKTIFLTHEITFYQGVCHAFNKAYHHICMQENVLQVAVTALDWLYPRTPSIHTVTMYLVEPGKDKNYALCKMITTDNTGQKEIHSSPVVLLREENLLRGYLFRCTDSSEVALTSVYGEHHIAVPLHDLSRQTLGIFDISIGHHKKLPPQEQKDLKTMLKMAQAACSEILRRSQEETEPTHVLEAEHVADVRHAGILFHRFMLQDLRECV</sequence>
<dbReference type="PANTHER" id="PTHR46788">
    <property type="entry name" value="EF-HAND CALCIUM-BINDING DOMAIN-CONTAINING PROTEIN 5"/>
    <property type="match status" value="1"/>
</dbReference>
<dbReference type="InterPro" id="IPR011992">
    <property type="entry name" value="EF-hand-dom_pair"/>
</dbReference>
<keyword evidence="3" id="KW-1185">Reference proteome</keyword>
<proteinExistence type="predicted"/>
<dbReference type="AlphaFoldDB" id="A0A852P0E4"/>
<comment type="caution">
    <text evidence="2">The sequence shown here is derived from an EMBL/GenBank/DDBJ whole genome shotgun (WGS) entry which is preliminary data.</text>
</comment>
<reference evidence="2" key="1">
    <citation type="submission" date="2020-02" db="EMBL/GenBank/DDBJ databases">
        <title>Bird 10,000 Genomes (B10K) Project - Family phase.</title>
        <authorList>
            <person name="Zhang G."/>
        </authorList>
    </citation>
    <scope>NUCLEOTIDE SEQUENCE</scope>
    <source>
        <strain evidence="2">B10K-DU-029-61</strain>
        <tissue evidence="2">Blood</tissue>
    </source>
</reference>
<dbReference type="Gene3D" id="1.10.238.10">
    <property type="entry name" value="EF-hand"/>
    <property type="match status" value="1"/>
</dbReference>
<dbReference type="EMBL" id="WBMZ01010336">
    <property type="protein sequence ID" value="NXY21114.1"/>
    <property type="molecule type" value="Genomic_DNA"/>
</dbReference>
<gene>
    <name evidence="2" type="primary">Efcab5</name>
    <name evidence="2" type="ORF">ATRCLA_R13536</name>
</gene>
<evidence type="ECO:0000313" key="3">
    <source>
        <dbReference type="Proteomes" id="UP000658642"/>
    </source>
</evidence>
<evidence type="ECO:0000313" key="2">
    <source>
        <dbReference type="EMBL" id="NXY21114.1"/>
    </source>
</evidence>
<dbReference type="SUPFAM" id="SSF47473">
    <property type="entry name" value="EF-hand"/>
    <property type="match status" value="1"/>
</dbReference>
<feature type="domain" description="EF-hand" evidence="1">
    <location>
        <begin position="56"/>
        <end position="91"/>
    </location>
</feature>
<feature type="non-terminal residue" evidence="2">
    <location>
        <position position="525"/>
    </location>
</feature>
<dbReference type="PANTHER" id="PTHR46788:SF1">
    <property type="entry name" value="EF-HAND CALCIUM-BINDING DOMAIN-CONTAINING PROTEIN 5"/>
    <property type="match status" value="1"/>
</dbReference>
<dbReference type="InterPro" id="IPR002048">
    <property type="entry name" value="EF_hand_dom"/>
</dbReference>